<organism evidence="1 2">
    <name type="scientific">Paenibacillus antibioticophila</name>
    <dbReference type="NCBI Taxonomy" id="1274374"/>
    <lineage>
        <taxon>Bacteria</taxon>
        <taxon>Bacillati</taxon>
        <taxon>Bacillota</taxon>
        <taxon>Bacilli</taxon>
        <taxon>Bacillales</taxon>
        <taxon>Paenibacillaceae</taxon>
        <taxon>Paenibacillus</taxon>
    </lineage>
</organism>
<keyword evidence="2" id="KW-1185">Reference proteome</keyword>
<accession>A0A919XU68</accession>
<dbReference type="EMBL" id="BORR01000019">
    <property type="protein sequence ID" value="GIO39227.1"/>
    <property type="molecule type" value="Genomic_DNA"/>
</dbReference>
<sequence>MGPHMEISYRFVLYHTDDFRFNKVTASDIGSAGVKSLNDGPKLSWNFFRKLKKKLARKVIPTLNSPQFPARVQQCEYTNNKKADQ</sequence>
<evidence type="ECO:0000313" key="2">
    <source>
        <dbReference type="Proteomes" id="UP000681162"/>
    </source>
</evidence>
<dbReference type="Proteomes" id="UP000681162">
    <property type="component" value="Unassembled WGS sequence"/>
</dbReference>
<comment type="caution">
    <text evidence="1">The sequence shown here is derived from an EMBL/GenBank/DDBJ whole genome shotgun (WGS) entry which is preliminary data.</text>
</comment>
<protein>
    <submittedName>
        <fullName evidence="1">Uncharacterized protein</fullName>
    </submittedName>
</protein>
<name>A0A919XU68_9BACL</name>
<evidence type="ECO:0000313" key="1">
    <source>
        <dbReference type="EMBL" id="GIO39227.1"/>
    </source>
</evidence>
<proteinExistence type="predicted"/>
<reference evidence="1 2" key="1">
    <citation type="submission" date="2021-03" db="EMBL/GenBank/DDBJ databases">
        <title>Antimicrobial resistance genes in bacteria isolated from Japanese honey, and their potential for conferring macrolide and lincosamide resistance in the American foulbrood pathogen Paenibacillus larvae.</title>
        <authorList>
            <person name="Okamoto M."/>
            <person name="Kumagai M."/>
            <person name="Kanamori H."/>
            <person name="Takamatsu D."/>
        </authorList>
    </citation>
    <scope>NUCLEOTIDE SEQUENCE [LARGE SCALE GENOMIC DNA]</scope>
    <source>
        <strain evidence="1 2">J41TS12</strain>
    </source>
</reference>
<gene>
    <name evidence="1" type="ORF">J41TS12_40880</name>
</gene>
<dbReference type="AlphaFoldDB" id="A0A919XU68"/>